<reference evidence="1 2" key="1">
    <citation type="journal article" date="2011" name="J. Bacteriol.">
        <title>Complete genome sequence of Paenibacillus polymyxa SC2, a strain of plant growth-promoting Rhizobacterium with broad-spectrum antimicrobial activity.</title>
        <authorList>
            <person name="Ma M."/>
            <person name="Wang C."/>
            <person name="Ding Y."/>
            <person name="Li L."/>
            <person name="Shen D."/>
            <person name="Jiang X."/>
            <person name="Guan D."/>
            <person name="Cao F."/>
            <person name="Chen H."/>
            <person name="Feng R."/>
            <person name="Wang X."/>
            <person name="Ge Y."/>
            <person name="Yao L."/>
            <person name="Bing X."/>
            <person name="Yang X."/>
            <person name="Li J."/>
            <person name="Du B."/>
        </authorList>
    </citation>
    <scope>NUCLEOTIDE SEQUENCE [LARGE SCALE GENOMIC DNA]</scope>
    <source>
        <strain evidence="1 2">SC2</strain>
        <plasmid evidence="2">pSC2</plasmid>
    </source>
</reference>
<protein>
    <recommendedName>
        <fullName evidence="3">DUF2187 domain-containing protein</fullName>
    </recommendedName>
</protein>
<dbReference type="AlphaFoldDB" id="E3EJP9"/>
<organism evidence="1 2">
    <name type="scientific">Paenibacillus polymyxa (strain SC2)</name>
    <name type="common">Bacillus polymyxa</name>
    <dbReference type="NCBI Taxonomy" id="886882"/>
    <lineage>
        <taxon>Bacteria</taxon>
        <taxon>Bacillati</taxon>
        <taxon>Bacillota</taxon>
        <taxon>Bacilli</taxon>
        <taxon>Bacillales</taxon>
        <taxon>Paenibacillaceae</taxon>
        <taxon>Paenibacillus</taxon>
    </lineage>
</organism>
<geneLocation type="plasmid" evidence="1 2">
    <name>pSC2</name>
</geneLocation>
<name>E3EJP9_PAEPS</name>
<gene>
    <name evidence="1" type="ORF">PPSC2_26910</name>
</gene>
<proteinExistence type="predicted"/>
<dbReference type="Proteomes" id="UP000006868">
    <property type="component" value="Plasmid pSC2"/>
</dbReference>
<dbReference type="PATRIC" id="fig|886882.15.peg.5688"/>
<evidence type="ECO:0008006" key="3">
    <source>
        <dbReference type="Google" id="ProtNLM"/>
    </source>
</evidence>
<keyword evidence="1" id="KW-0614">Plasmid</keyword>
<dbReference type="KEGG" id="ppm:PPSC2_26910"/>
<sequence length="59" mass="6852">MARGWDGLEIGDRVKYETSENRFVVGEVIHLYVSDKSRARIKTDEGKEKDVICEYCEKV</sequence>
<accession>E3EJP9</accession>
<evidence type="ECO:0000313" key="1">
    <source>
        <dbReference type="EMBL" id="ADO59647.2"/>
    </source>
</evidence>
<dbReference type="EMBL" id="CP002214">
    <property type="protein sequence ID" value="ADO59647.2"/>
    <property type="molecule type" value="Genomic_DNA"/>
</dbReference>
<evidence type="ECO:0000313" key="2">
    <source>
        <dbReference type="Proteomes" id="UP000006868"/>
    </source>
</evidence>
<dbReference type="HOGENOM" id="CLU_2956319_0_0_9"/>